<dbReference type="Gene3D" id="3.30.2310.20">
    <property type="entry name" value="RelE-like"/>
    <property type="match status" value="1"/>
</dbReference>
<proteinExistence type="predicted"/>
<organism evidence="1 2">
    <name type="scientific">Candidatus Methylopumilus turicensis</name>
    <dbReference type="NCBI Taxonomy" id="1581680"/>
    <lineage>
        <taxon>Bacteria</taxon>
        <taxon>Pseudomonadati</taxon>
        <taxon>Pseudomonadota</taxon>
        <taxon>Betaproteobacteria</taxon>
        <taxon>Nitrosomonadales</taxon>
        <taxon>Methylophilaceae</taxon>
        <taxon>Candidatus Methylopumilus</taxon>
    </lineage>
</organism>
<name>A0A0B7J009_9PROT</name>
<dbReference type="STRING" id="1581680.BN1209_0966"/>
<keyword evidence="2" id="KW-1185">Reference proteome</keyword>
<gene>
    <name evidence="1" type="ORF">BN1209_0966</name>
</gene>
<dbReference type="InterPro" id="IPR035093">
    <property type="entry name" value="RelE/ParE_toxin_dom_sf"/>
</dbReference>
<dbReference type="Proteomes" id="UP000056322">
    <property type="component" value="Chromosome 1"/>
</dbReference>
<dbReference type="OrthoDB" id="9798691at2"/>
<evidence type="ECO:0008006" key="3">
    <source>
        <dbReference type="Google" id="ProtNLM"/>
    </source>
</evidence>
<evidence type="ECO:0000313" key="1">
    <source>
        <dbReference type="EMBL" id="CEN56008.1"/>
    </source>
</evidence>
<dbReference type="KEGG" id="mbac:BN1209_0966"/>
<dbReference type="AlphaFoldDB" id="A0A0B7J009"/>
<dbReference type="RefSeq" id="WP_045751189.1">
    <property type="nucleotide sequence ID" value="NZ_LN794158.1"/>
</dbReference>
<reference evidence="2" key="1">
    <citation type="submission" date="2014-12" db="EMBL/GenBank/DDBJ databases">
        <authorList>
            <person name="Salcher M.M."/>
        </authorList>
    </citation>
    <scope>NUCLEOTIDE SEQUENCE [LARGE SCALE GENOMIC DNA]</scope>
    <source>
        <strain evidence="2">MMS-10A-171</strain>
    </source>
</reference>
<accession>A0A0B7J009</accession>
<dbReference type="HOGENOM" id="CLU_161929_0_0_4"/>
<evidence type="ECO:0000313" key="2">
    <source>
        <dbReference type="Proteomes" id="UP000056322"/>
    </source>
</evidence>
<dbReference type="EMBL" id="LN794158">
    <property type="protein sequence ID" value="CEN56008.1"/>
    <property type="molecule type" value="Genomic_DNA"/>
</dbReference>
<protein>
    <recommendedName>
        <fullName evidence="3">Plasmid stabilization protein</fullName>
    </recommendedName>
</protein>
<sequence length="91" mass="10816">MRWTLIYTEQYNRKAANFLNRHADVERQYAKTLELLELNPYHPSLRMHALKGRLDGLYSISVNLKYRITLDMIVTDHEIILVNVGDHDQVY</sequence>
<dbReference type="SUPFAM" id="SSF143011">
    <property type="entry name" value="RelE-like"/>
    <property type="match status" value="1"/>
</dbReference>